<dbReference type="RefSeq" id="WP_014164874.1">
    <property type="nucleotide sequence ID" value="NC_016510.2"/>
</dbReference>
<gene>
    <name evidence="1" type="ordered locus">FCOL_03765</name>
</gene>
<name>G8X5Z0_FLACA</name>
<dbReference type="eggNOG" id="ENOG503327P">
    <property type="taxonomic scope" value="Bacteria"/>
</dbReference>
<dbReference type="KEGG" id="fco:FCOL_03765"/>
<dbReference type="Proteomes" id="UP000005638">
    <property type="component" value="Chromosome"/>
</dbReference>
<dbReference type="AlphaFoldDB" id="G8X5Z0"/>
<dbReference type="EMBL" id="CP003222">
    <property type="protein sequence ID" value="AEW85593.1"/>
    <property type="molecule type" value="Genomic_DNA"/>
</dbReference>
<dbReference type="HOGENOM" id="CLU_1507792_0_0_10"/>
<dbReference type="STRING" id="1041826.FCOL_03765"/>
<reference evidence="1 2" key="1">
    <citation type="journal article" date="2012" name="J. Bacteriol.">
        <title>Genome Sequence of the Fish Pathogen Flavobacterium columnare ATCC 49512.</title>
        <authorList>
            <person name="Tekedar H.C."/>
            <person name="Karsi A."/>
            <person name="Gillaspy A.F."/>
            <person name="Dyer D.W."/>
            <person name="Benton N.R."/>
            <person name="Zaitshik J."/>
            <person name="Vamenta S."/>
            <person name="Banes M.M."/>
            <person name="Gulsoy N."/>
            <person name="Aboko-Cole M."/>
            <person name="Waldbieser G.C."/>
            <person name="Lawrence M.L."/>
        </authorList>
    </citation>
    <scope>NUCLEOTIDE SEQUENCE [LARGE SCALE GENOMIC DNA]</scope>
    <source>
        <strain evidence="2">ATCC 49512 / CIP 103533 / TG 44/87</strain>
    </source>
</reference>
<evidence type="ECO:0000313" key="2">
    <source>
        <dbReference type="Proteomes" id="UP000005638"/>
    </source>
</evidence>
<protein>
    <submittedName>
        <fullName evidence="1">Uncharacterized protein</fullName>
    </submittedName>
</protein>
<proteinExistence type="predicted"/>
<accession>G8X5Z0</accession>
<keyword evidence="2" id="KW-1185">Reference proteome</keyword>
<organism evidence="1 2">
    <name type="scientific">Flavobacterium columnare (strain ATCC 49512 / CIP 103533 / TG 44/87)</name>
    <dbReference type="NCBI Taxonomy" id="1041826"/>
    <lineage>
        <taxon>Bacteria</taxon>
        <taxon>Pseudomonadati</taxon>
        <taxon>Bacteroidota</taxon>
        <taxon>Flavobacteriia</taxon>
        <taxon>Flavobacteriales</taxon>
        <taxon>Flavobacteriaceae</taxon>
        <taxon>Flavobacterium</taxon>
    </lineage>
</organism>
<sequence>MKWFLLLLAFFEIGYAQKINDTTMKEPIITKDFEKFDYDFFNKNKKTDENESIKFYYVEKTLDDETYIEMYEGVYKEIKKGNYFKIIKTFYKSNGNILVKGLTLNNNIQCKIGIWYEFSEDGKLIKETNYETPYKFTFEQVLQFCEKEKIPLTKGPITGGIHTEIARGIDNALKKNVWYVSWFKQSDLIETFVLDAETGKVIDKKYSEYINN</sequence>
<evidence type="ECO:0000313" key="1">
    <source>
        <dbReference type="EMBL" id="AEW85593.1"/>
    </source>
</evidence>